<evidence type="ECO:0000256" key="9">
    <source>
        <dbReference type="SAM" id="MobiDB-lite"/>
    </source>
</evidence>
<dbReference type="EMBL" id="JACHGZ010000036">
    <property type="protein sequence ID" value="MBB5150067.1"/>
    <property type="molecule type" value="Genomic_DNA"/>
</dbReference>
<keyword evidence="8 12" id="KW-0560">Oxidoreductase</keyword>
<dbReference type="GO" id="GO:0005507">
    <property type="term" value="F:copper ion binding"/>
    <property type="evidence" value="ECO:0007669"/>
    <property type="project" value="InterPro"/>
</dbReference>
<dbReference type="Gene3D" id="2.60.40.200">
    <property type="entry name" value="Superoxide dismutase, copper/zinc binding domain"/>
    <property type="match status" value="1"/>
</dbReference>
<dbReference type="PROSITE" id="PS51257">
    <property type="entry name" value="PROKAR_LIPOPROTEIN"/>
    <property type="match status" value="1"/>
</dbReference>
<gene>
    <name evidence="12" type="ORF">HNR36_002466</name>
</gene>
<dbReference type="FunFam" id="2.60.40.200:FF:000005">
    <property type="entry name" value="Superoxide dismutase [Cu-Zn]"/>
    <property type="match status" value="1"/>
</dbReference>
<comment type="cofactor">
    <cofactor evidence="8">
        <name>Cu cation</name>
        <dbReference type="ChEBI" id="CHEBI:23378"/>
    </cofactor>
    <text evidence="8">Binds 1 copper ion per subunit.</text>
</comment>
<comment type="caution">
    <text evidence="12">The sequence shown here is derived from an EMBL/GenBank/DDBJ whole genome shotgun (WGS) entry which is preliminary data.</text>
</comment>
<comment type="catalytic activity">
    <reaction evidence="8">
        <text>2 superoxide + 2 H(+) = H2O2 + O2</text>
        <dbReference type="Rhea" id="RHEA:20696"/>
        <dbReference type="ChEBI" id="CHEBI:15378"/>
        <dbReference type="ChEBI" id="CHEBI:15379"/>
        <dbReference type="ChEBI" id="CHEBI:16240"/>
        <dbReference type="ChEBI" id="CHEBI:18421"/>
        <dbReference type="EC" id="1.15.1.1"/>
    </reaction>
</comment>
<keyword evidence="3 10" id="KW-0732">Signal</keyword>
<keyword evidence="2 8" id="KW-0479">Metal-binding</keyword>
<feature type="signal peptide" evidence="10">
    <location>
        <begin position="1"/>
        <end position="24"/>
    </location>
</feature>
<dbReference type="PROSITE" id="PS00332">
    <property type="entry name" value="SOD_CU_ZN_2"/>
    <property type="match status" value="1"/>
</dbReference>
<evidence type="ECO:0000256" key="3">
    <source>
        <dbReference type="ARBA" id="ARBA00022729"/>
    </source>
</evidence>
<evidence type="ECO:0000256" key="6">
    <source>
        <dbReference type="ARBA" id="ARBA00023157"/>
    </source>
</evidence>
<proteinExistence type="inferred from homology"/>
<dbReference type="InterPro" id="IPR001424">
    <property type="entry name" value="SOD_Cu_Zn_dom"/>
</dbReference>
<dbReference type="EC" id="1.15.1.1" evidence="8"/>
<accession>A0A840PVS1</accession>
<reference evidence="12 13" key="1">
    <citation type="submission" date="2020-08" db="EMBL/GenBank/DDBJ databases">
        <title>Genomic Encyclopedia of Type Strains, Phase IV (KMG-IV): sequencing the most valuable type-strain genomes for metagenomic binning, comparative biology and taxonomic classification.</title>
        <authorList>
            <person name="Goeker M."/>
        </authorList>
    </citation>
    <scope>NUCLEOTIDE SEQUENCE [LARGE SCALE GENOMIC DNA]</scope>
    <source>
        <strain evidence="12 13">DSM 10633</strain>
    </source>
</reference>
<keyword evidence="4 8" id="KW-0862">Zinc</keyword>
<evidence type="ECO:0000256" key="5">
    <source>
        <dbReference type="ARBA" id="ARBA00023008"/>
    </source>
</evidence>
<comment type="similarity">
    <text evidence="1 8">Belongs to the Cu-Zn superoxide dismutase family.</text>
</comment>
<dbReference type="Proteomes" id="UP000557217">
    <property type="component" value="Unassembled WGS sequence"/>
</dbReference>
<keyword evidence="6" id="KW-1015">Disulfide bond</keyword>
<sequence length="190" mass="20316">MKNILLNSLPLSILLLGGCSFFGAANEENNETIPTNAREALAATATMIDTEGNEMGVVELTESSEGVRIHVKLENVPEGEHGFHIHEVGKCEKPTFESAGAHFNPKGKEHGFDNPKGFHAGDLPNISPDENGSVDIEFIAKNITLEKGKENSLFDEDGSSVILHEAPDDYKTDPSGNSGSRIACGVVESN</sequence>
<keyword evidence="5 8" id="KW-0186">Copper</keyword>
<evidence type="ECO:0000313" key="12">
    <source>
        <dbReference type="EMBL" id="MBB5150067.1"/>
    </source>
</evidence>
<dbReference type="AlphaFoldDB" id="A0A840PVS1"/>
<feature type="domain" description="Superoxide dismutase copper/zinc binding" evidence="11">
    <location>
        <begin position="56"/>
        <end position="187"/>
    </location>
</feature>
<dbReference type="InterPro" id="IPR036423">
    <property type="entry name" value="SOD-like_Cu/Zn_dom_sf"/>
</dbReference>
<dbReference type="Pfam" id="PF00080">
    <property type="entry name" value="Sod_Cu"/>
    <property type="match status" value="1"/>
</dbReference>
<evidence type="ECO:0000256" key="4">
    <source>
        <dbReference type="ARBA" id="ARBA00022833"/>
    </source>
</evidence>
<feature type="chain" id="PRO_5033009028" description="Superoxide dismutase [Cu-Zn]" evidence="10">
    <location>
        <begin position="25"/>
        <end position="190"/>
    </location>
</feature>
<keyword evidence="13" id="KW-1185">Reference proteome</keyword>
<organism evidence="12 13">
    <name type="scientific">Ureibacillus thermosphaericus</name>
    <dbReference type="NCBI Taxonomy" id="51173"/>
    <lineage>
        <taxon>Bacteria</taxon>
        <taxon>Bacillati</taxon>
        <taxon>Bacillota</taxon>
        <taxon>Bacilli</taxon>
        <taxon>Bacillales</taxon>
        <taxon>Caryophanaceae</taxon>
        <taxon>Ureibacillus</taxon>
    </lineage>
</organism>
<evidence type="ECO:0000256" key="7">
    <source>
        <dbReference type="ARBA" id="ARBA00024900"/>
    </source>
</evidence>
<evidence type="ECO:0000256" key="10">
    <source>
        <dbReference type="SAM" id="SignalP"/>
    </source>
</evidence>
<dbReference type="PANTHER" id="PTHR10003">
    <property type="entry name" value="SUPEROXIDE DISMUTASE CU-ZN -RELATED"/>
    <property type="match status" value="1"/>
</dbReference>
<dbReference type="CDD" id="cd00305">
    <property type="entry name" value="Cu-Zn_Superoxide_Dismutase"/>
    <property type="match status" value="1"/>
</dbReference>
<dbReference type="InterPro" id="IPR018152">
    <property type="entry name" value="SOD_Cu/Zn_BS"/>
</dbReference>
<evidence type="ECO:0000256" key="8">
    <source>
        <dbReference type="RuleBase" id="RU000393"/>
    </source>
</evidence>
<dbReference type="InterPro" id="IPR024134">
    <property type="entry name" value="SOD_Cu/Zn_/chaperone"/>
</dbReference>
<dbReference type="RefSeq" id="WP_016837642.1">
    <property type="nucleotide sequence ID" value="NZ_JAAXPW010000034.1"/>
</dbReference>
<feature type="region of interest" description="Disordered" evidence="9">
    <location>
        <begin position="165"/>
        <end position="190"/>
    </location>
</feature>
<name>A0A840PVS1_URETH</name>
<protein>
    <recommendedName>
        <fullName evidence="8">Superoxide dismutase [Cu-Zn]</fullName>
        <ecNumber evidence="8">1.15.1.1</ecNumber>
    </recommendedName>
</protein>
<dbReference type="GO" id="GO:0004784">
    <property type="term" value="F:superoxide dismutase activity"/>
    <property type="evidence" value="ECO:0007669"/>
    <property type="project" value="UniProtKB-EC"/>
</dbReference>
<evidence type="ECO:0000313" key="13">
    <source>
        <dbReference type="Proteomes" id="UP000557217"/>
    </source>
</evidence>
<comment type="function">
    <text evidence="7">Destroys radicals which are normally produced within the cells and which are toxic to biological systems. May play a role in favoring mycobacterial survival in phagocytes.</text>
</comment>
<evidence type="ECO:0000256" key="1">
    <source>
        <dbReference type="ARBA" id="ARBA00010457"/>
    </source>
</evidence>
<evidence type="ECO:0000256" key="2">
    <source>
        <dbReference type="ARBA" id="ARBA00022723"/>
    </source>
</evidence>
<comment type="cofactor">
    <cofactor evidence="8">
        <name>Zn(2+)</name>
        <dbReference type="ChEBI" id="CHEBI:29105"/>
    </cofactor>
    <text evidence="8">Binds 1 zinc ion per subunit.</text>
</comment>
<dbReference type="SUPFAM" id="SSF49329">
    <property type="entry name" value="Cu,Zn superoxide dismutase-like"/>
    <property type="match status" value="1"/>
</dbReference>
<evidence type="ECO:0000259" key="11">
    <source>
        <dbReference type="Pfam" id="PF00080"/>
    </source>
</evidence>